<evidence type="ECO:0000313" key="1">
    <source>
        <dbReference type="EMBL" id="CAD9033903.1"/>
    </source>
</evidence>
<reference evidence="1" key="1">
    <citation type="submission" date="2021-01" db="EMBL/GenBank/DDBJ databases">
        <authorList>
            <person name="Corre E."/>
            <person name="Pelletier E."/>
            <person name="Niang G."/>
            <person name="Scheremetjew M."/>
            <person name="Finn R."/>
            <person name="Kale V."/>
            <person name="Holt S."/>
            <person name="Cochrane G."/>
            <person name="Meng A."/>
            <person name="Brown T."/>
            <person name="Cohen L."/>
        </authorList>
    </citation>
    <scope>NUCLEOTIDE SEQUENCE</scope>
    <source>
        <strain evidence="1">NIES-381</strain>
    </source>
</reference>
<sequence length="105" mass="11844">MRLPIISCHTAANCSSCQEYMFWLLALVKVIDQHKCHSSNWQAHGNAETHMKHSTGVGQQWADPVHQTASPPIQTIPTDLYNHPITLVRSVHSVDQATQSIKRYN</sequence>
<accession>A0A7S1NQH0</accession>
<organism evidence="1">
    <name type="scientific">Eutreptiella gymnastica</name>
    <dbReference type="NCBI Taxonomy" id="73025"/>
    <lineage>
        <taxon>Eukaryota</taxon>
        <taxon>Discoba</taxon>
        <taxon>Euglenozoa</taxon>
        <taxon>Euglenida</taxon>
        <taxon>Spirocuta</taxon>
        <taxon>Euglenophyceae</taxon>
        <taxon>Eutreptiales</taxon>
        <taxon>Eutreptiaceae</taxon>
        <taxon>Eutreptiella</taxon>
    </lineage>
</organism>
<dbReference type="EMBL" id="HBGA01122319">
    <property type="protein sequence ID" value="CAD9033903.1"/>
    <property type="molecule type" value="Transcribed_RNA"/>
</dbReference>
<gene>
    <name evidence="1" type="ORF">EGYM00392_LOCUS45052</name>
</gene>
<name>A0A7S1NQH0_9EUGL</name>
<proteinExistence type="predicted"/>
<dbReference type="AlphaFoldDB" id="A0A7S1NQH0"/>
<protein>
    <submittedName>
        <fullName evidence="1">Uncharacterized protein</fullName>
    </submittedName>
</protein>